<dbReference type="KEGG" id="rha:RHA1_ro11104"/>
<dbReference type="Proteomes" id="UP000008710">
    <property type="component" value="Plasmid pRHL3"/>
</dbReference>
<dbReference type="EMBL" id="CP000434">
    <property type="protein sequence ID" value="ABH00751.1"/>
    <property type="molecule type" value="Genomic_DNA"/>
</dbReference>
<evidence type="ECO:0000313" key="1">
    <source>
        <dbReference type="EMBL" id="ABH00751.1"/>
    </source>
</evidence>
<reference evidence="2" key="1">
    <citation type="journal article" date="2006" name="Proc. Natl. Acad. Sci. U.S.A.">
        <title>The complete genome of Rhodococcus sp. RHA1 provides insights into a catabolic powerhouse.</title>
        <authorList>
            <person name="McLeod M.P."/>
            <person name="Warren R.L."/>
            <person name="Hsiao W.W.L."/>
            <person name="Araki N."/>
            <person name="Myhre M."/>
            <person name="Fernandes C."/>
            <person name="Miyazawa D."/>
            <person name="Wong W."/>
            <person name="Lillquist A.L."/>
            <person name="Wang D."/>
            <person name="Dosanjh M."/>
            <person name="Hara H."/>
            <person name="Petrescu A."/>
            <person name="Morin R.D."/>
            <person name="Yang G."/>
            <person name="Stott J.M."/>
            <person name="Schein J.E."/>
            <person name="Shin H."/>
            <person name="Smailus D."/>
            <person name="Siddiqui A.S."/>
            <person name="Marra M.A."/>
            <person name="Jones S.J.M."/>
            <person name="Holt R."/>
            <person name="Brinkman F.S.L."/>
            <person name="Miyauchi K."/>
            <person name="Fukuda M."/>
            <person name="Davies J.E."/>
            <person name="Mohn W.W."/>
            <person name="Eltis L.D."/>
        </authorList>
    </citation>
    <scope>NUCLEOTIDE SEQUENCE [LARGE SCALE GENOMIC DNA]</scope>
    <source>
        <strain evidence="2">RHA1</strain>
    </source>
</reference>
<keyword evidence="1" id="KW-0614">Plasmid</keyword>
<evidence type="ECO:0000313" key="2">
    <source>
        <dbReference type="Proteomes" id="UP000008710"/>
    </source>
</evidence>
<proteinExistence type="predicted"/>
<protein>
    <submittedName>
        <fullName evidence="1">Uncharacterized protein</fullName>
    </submittedName>
</protein>
<dbReference type="AlphaFoldDB" id="Q0RVD5"/>
<name>Q0RVD5_RHOJR</name>
<organism evidence="1 2">
    <name type="scientific">Rhodococcus jostii (strain RHA1)</name>
    <dbReference type="NCBI Taxonomy" id="101510"/>
    <lineage>
        <taxon>Bacteria</taxon>
        <taxon>Bacillati</taxon>
        <taxon>Actinomycetota</taxon>
        <taxon>Actinomycetes</taxon>
        <taxon>Mycobacteriales</taxon>
        <taxon>Nocardiaceae</taxon>
        <taxon>Rhodococcus</taxon>
    </lineage>
</organism>
<gene>
    <name evidence="1" type="ordered locus">RHA1_ro11104</name>
</gene>
<geneLocation type="plasmid" evidence="1 2">
    <name>pRHL3</name>
</geneLocation>
<dbReference type="HOGENOM" id="CLU_2169083_0_0_11"/>
<sequence length="110" mass="11841">MMNRDHVCVGGSTSDRIKALQSLVFRWSSPARRSSSPCLQFSFGLGCRRSGHVAIARFRLMDPHRAVSVFGDIRSVIVRIASYSSGVPVAVLEGQAHGLPPVPGRGSYSA</sequence>
<accession>Q0RVD5</accession>